<proteinExistence type="predicted"/>
<evidence type="ECO:0000313" key="2">
    <source>
        <dbReference type="Proteomes" id="UP000887565"/>
    </source>
</evidence>
<feature type="region of interest" description="Disordered" evidence="1">
    <location>
        <begin position="31"/>
        <end position="64"/>
    </location>
</feature>
<feature type="compositionally biased region" description="Basic residues" evidence="1">
    <location>
        <begin position="39"/>
        <end position="51"/>
    </location>
</feature>
<organism evidence="2 3">
    <name type="scientific">Romanomermis culicivorax</name>
    <name type="common">Nematode worm</name>
    <dbReference type="NCBI Taxonomy" id="13658"/>
    <lineage>
        <taxon>Eukaryota</taxon>
        <taxon>Metazoa</taxon>
        <taxon>Ecdysozoa</taxon>
        <taxon>Nematoda</taxon>
        <taxon>Enoplea</taxon>
        <taxon>Dorylaimia</taxon>
        <taxon>Mermithida</taxon>
        <taxon>Mermithoidea</taxon>
        <taxon>Mermithidae</taxon>
        <taxon>Romanomermis</taxon>
    </lineage>
</organism>
<keyword evidence="2" id="KW-1185">Reference proteome</keyword>
<evidence type="ECO:0000313" key="3">
    <source>
        <dbReference type="WBParaSite" id="nRc.2.0.1.t24318-RA"/>
    </source>
</evidence>
<dbReference type="Proteomes" id="UP000887565">
    <property type="component" value="Unplaced"/>
</dbReference>
<protein>
    <submittedName>
        <fullName evidence="3">Uncharacterized protein</fullName>
    </submittedName>
</protein>
<dbReference type="WBParaSite" id="nRc.2.0.1.t24318-RA">
    <property type="protein sequence ID" value="nRc.2.0.1.t24318-RA"/>
    <property type="gene ID" value="nRc.2.0.1.g24318"/>
</dbReference>
<feature type="compositionally biased region" description="Polar residues" evidence="1">
    <location>
        <begin position="177"/>
        <end position="186"/>
    </location>
</feature>
<reference evidence="3" key="1">
    <citation type="submission" date="2022-11" db="UniProtKB">
        <authorList>
            <consortium name="WormBaseParasite"/>
        </authorList>
    </citation>
    <scope>IDENTIFICATION</scope>
</reference>
<name>A0A915JCS9_ROMCU</name>
<feature type="region of interest" description="Disordered" evidence="1">
    <location>
        <begin position="83"/>
        <end position="114"/>
    </location>
</feature>
<dbReference type="AlphaFoldDB" id="A0A915JCS9"/>
<accession>A0A915JCS9</accession>
<feature type="region of interest" description="Disordered" evidence="1">
    <location>
        <begin position="161"/>
        <end position="192"/>
    </location>
</feature>
<evidence type="ECO:0000256" key="1">
    <source>
        <dbReference type="SAM" id="MobiDB-lite"/>
    </source>
</evidence>
<sequence>MDGRIMARFEQSTFQNIFQSVSWHAMIKTSSDEIEQQLQRKRPPEKKKRTKNVSVKKPTPLKKPVKAVDEEIRLEDAIEDQKPAAASRFRERGGKPAMVPFPLPENFESQPPPASSAIADIVVNDEVDTGEAEAEKKDLLNVGDVIGGYLRITSKSLAPKWMNPKRRHEAGHRNGGDETSLTSNEIVQFEDA</sequence>
<feature type="compositionally biased region" description="Basic and acidic residues" evidence="1">
    <location>
        <begin position="83"/>
        <end position="94"/>
    </location>
</feature>